<proteinExistence type="predicted"/>
<dbReference type="AlphaFoldDB" id="A0A645HRA0"/>
<name>A0A645HRA0_9ZZZZ</name>
<protein>
    <submittedName>
        <fullName evidence="1">Uncharacterized protein</fullName>
    </submittedName>
</protein>
<reference evidence="1" key="1">
    <citation type="submission" date="2019-08" db="EMBL/GenBank/DDBJ databases">
        <authorList>
            <person name="Kucharzyk K."/>
            <person name="Murdoch R.W."/>
            <person name="Higgins S."/>
            <person name="Loffler F."/>
        </authorList>
    </citation>
    <scope>NUCLEOTIDE SEQUENCE</scope>
</reference>
<sequence>MNAGGHDQAEDIFLESGKVIRDPVGSIQAQIFFQAGDTQVHAYQQHFLVQQRHADSHVDSYERLSFTRHG</sequence>
<organism evidence="1">
    <name type="scientific">bioreactor metagenome</name>
    <dbReference type="NCBI Taxonomy" id="1076179"/>
    <lineage>
        <taxon>unclassified sequences</taxon>
        <taxon>metagenomes</taxon>
        <taxon>ecological metagenomes</taxon>
    </lineage>
</organism>
<dbReference type="EMBL" id="VSSQ01098708">
    <property type="protein sequence ID" value="MPN41565.1"/>
    <property type="molecule type" value="Genomic_DNA"/>
</dbReference>
<gene>
    <name evidence="1" type="ORF">SDC9_189118</name>
</gene>
<evidence type="ECO:0000313" key="1">
    <source>
        <dbReference type="EMBL" id="MPN41565.1"/>
    </source>
</evidence>
<accession>A0A645HRA0</accession>
<comment type="caution">
    <text evidence="1">The sequence shown here is derived from an EMBL/GenBank/DDBJ whole genome shotgun (WGS) entry which is preliminary data.</text>
</comment>